<comment type="caution">
    <text evidence="3">The sequence shown here is derived from an EMBL/GenBank/DDBJ whole genome shotgun (WGS) entry which is preliminary data.</text>
</comment>
<gene>
    <name evidence="3" type="ORF">GCM10009115_03040</name>
</gene>
<dbReference type="Proteomes" id="UP001500738">
    <property type="component" value="Unassembled WGS sequence"/>
</dbReference>
<feature type="compositionally biased region" description="Low complexity" evidence="1">
    <location>
        <begin position="36"/>
        <end position="46"/>
    </location>
</feature>
<dbReference type="EMBL" id="BAAAFE010000002">
    <property type="protein sequence ID" value="GAA0861231.1"/>
    <property type="molecule type" value="Genomic_DNA"/>
</dbReference>
<proteinExistence type="predicted"/>
<feature type="region of interest" description="Disordered" evidence="1">
    <location>
        <begin position="20"/>
        <end position="53"/>
    </location>
</feature>
<protein>
    <recommendedName>
        <fullName evidence="5">Copper ABC transporter substrate-binding protein</fullName>
    </recommendedName>
</protein>
<dbReference type="InterPro" id="IPR042230">
    <property type="entry name" value="CusF_sf"/>
</dbReference>
<accession>A0ABP3X6C7</accession>
<dbReference type="Gene3D" id="2.40.50.320">
    <property type="entry name" value="Copper binding periplasmic protein CusF"/>
    <property type="match status" value="1"/>
</dbReference>
<keyword evidence="2" id="KW-0732">Signal</keyword>
<evidence type="ECO:0000313" key="3">
    <source>
        <dbReference type="EMBL" id="GAA0861231.1"/>
    </source>
</evidence>
<feature type="compositionally biased region" description="Basic and acidic residues" evidence="1">
    <location>
        <begin position="25"/>
        <end position="35"/>
    </location>
</feature>
<dbReference type="RefSeq" id="WP_215352510.1">
    <property type="nucleotide sequence ID" value="NZ_BAAAFE010000002.1"/>
</dbReference>
<evidence type="ECO:0000256" key="2">
    <source>
        <dbReference type="SAM" id="SignalP"/>
    </source>
</evidence>
<reference evidence="4" key="1">
    <citation type="journal article" date="2019" name="Int. J. Syst. Evol. Microbiol.">
        <title>The Global Catalogue of Microorganisms (GCM) 10K type strain sequencing project: providing services to taxonomists for standard genome sequencing and annotation.</title>
        <authorList>
            <consortium name="The Broad Institute Genomics Platform"/>
            <consortium name="The Broad Institute Genome Sequencing Center for Infectious Disease"/>
            <person name="Wu L."/>
            <person name="Ma J."/>
        </authorList>
    </citation>
    <scope>NUCLEOTIDE SEQUENCE [LARGE SCALE GENOMIC DNA]</scope>
    <source>
        <strain evidence="4">JCM 15910</strain>
    </source>
</reference>
<evidence type="ECO:0000256" key="1">
    <source>
        <dbReference type="SAM" id="MobiDB-lite"/>
    </source>
</evidence>
<dbReference type="PROSITE" id="PS51257">
    <property type="entry name" value="PROKAR_LIPOPROTEIN"/>
    <property type="match status" value="1"/>
</dbReference>
<evidence type="ECO:0008006" key="5">
    <source>
        <dbReference type="Google" id="ProtNLM"/>
    </source>
</evidence>
<sequence>MKKLTTIALGVALSAALAGCGKQGEAPKTEEKAAMADDSGAMAAPAETKHGKGTATVTAIDSAKAQVTLDHGAIAELDWPPMTMGFAAKPELLKDIKVGDKVAFELDWDGKAGTITKLDKAP</sequence>
<keyword evidence="4" id="KW-1185">Reference proteome</keyword>
<feature type="chain" id="PRO_5046650103" description="Copper ABC transporter substrate-binding protein" evidence="2">
    <location>
        <begin position="19"/>
        <end position="122"/>
    </location>
</feature>
<organism evidence="3 4">
    <name type="scientific">Sphingopyxis soli</name>
    <dbReference type="NCBI Taxonomy" id="592051"/>
    <lineage>
        <taxon>Bacteria</taxon>
        <taxon>Pseudomonadati</taxon>
        <taxon>Pseudomonadota</taxon>
        <taxon>Alphaproteobacteria</taxon>
        <taxon>Sphingomonadales</taxon>
        <taxon>Sphingomonadaceae</taxon>
        <taxon>Sphingopyxis</taxon>
    </lineage>
</organism>
<feature type="signal peptide" evidence="2">
    <location>
        <begin position="1"/>
        <end position="18"/>
    </location>
</feature>
<name>A0ABP3X6C7_9SPHN</name>
<evidence type="ECO:0000313" key="4">
    <source>
        <dbReference type="Proteomes" id="UP001500738"/>
    </source>
</evidence>
<dbReference type="Pfam" id="PF11604">
    <property type="entry name" value="CusF_Ec"/>
    <property type="match status" value="1"/>
</dbReference>
<dbReference type="InterPro" id="IPR021647">
    <property type="entry name" value="CusF_Ec"/>
</dbReference>